<proteinExistence type="predicted"/>
<dbReference type="AlphaFoldDB" id="E5AUI5"/>
<reference evidence="1 2" key="1">
    <citation type="journal article" date="2011" name="J. Bacteriol.">
        <title>Complete genome sequence of Burkholderia rhizoxinica, an endosymbiont of Rhizopus microsporus.</title>
        <authorList>
            <person name="Lackner G."/>
            <person name="Moebius N."/>
            <person name="Partida-Martinez L."/>
            <person name="Hertweck C."/>
        </authorList>
    </citation>
    <scope>NUCLEOTIDE SEQUENCE [LARGE SCALE GENOMIC DNA]</scope>
    <source>
        <strain evidence="2">DSM 19002 / CIP 109453 / HKI 454</strain>
        <plasmid evidence="1 2">pBRH01</plasmid>
    </source>
</reference>
<dbReference type="HOGENOM" id="CLU_1286796_0_0_4"/>
<geneLocation type="plasmid" evidence="1 2">
    <name>pBRH01</name>
</geneLocation>
<protein>
    <submittedName>
        <fullName evidence="1">Uncharacterized protein</fullName>
    </submittedName>
</protein>
<evidence type="ECO:0000313" key="2">
    <source>
        <dbReference type="Proteomes" id="UP000007437"/>
    </source>
</evidence>
<keyword evidence="1" id="KW-0614">Plasmid</keyword>
<name>E5AUI5_MYCRK</name>
<dbReference type="eggNOG" id="COG4974">
    <property type="taxonomic scope" value="Bacteria"/>
</dbReference>
<sequence>MRTTRAAAIICSVSKRFCRVLFSYAYLAQAVSCHVHCSNTQIMSLAPFTSVQPVKAFALLQHLDGRNGTHRGTRESASDSCSGPSCNWVNRCRRSRPRIYSGSTRSWPTRSPRAAGCRPPGASTLAAMPALFNGPLSAASQRQARVILNGLFTWLVDAGYLRGNPMALLCQRGRRPAARITRDLSLSLWDKVKRFVEQLPQQKAAQQAYYAHCR</sequence>
<dbReference type="EMBL" id="FR687360">
    <property type="protein sequence ID" value="CBW76759.1"/>
    <property type="molecule type" value="Genomic_DNA"/>
</dbReference>
<organism evidence="1 2">
    <name type="scientific">Mycetohabitans rhizoxinica (strain DSM 19002 / CIP 109453 / HKI 454)</name>
    <name type="common">Paraburkholderia rhizoxinica</name>
    <dbReference type="NCBI Taxonomy" id="882378"/>
    <lineage>
        <taxon>Bacteria</taxon>
        <taxon>Pseudomonadati</taxon>
        <taxon>Pseudomonadota</taxon>
        <taxon>Betaproteobacteria</taxon>
        <taxon>Burkholderiales</taxon>
        <taxon>Burkholderiaceae</taxon>
        <taxon>Mycetohabitans</taxon>
    </lineage>
</organism>
<evidence type="ECO:0000313" key="1">
    <source>
        <dbReference type="EMBL" id="CBW76759.1"/>
    </source>
</evidence>
<accession>E5AUI5</accession>
<dbReference type="KEGG" id="brh:RBRH_01926"/>
<dbReference type="Proteomes" id="UP000007437">
    <property type="component" value="Plasmid pBRH01"/>
</dbReference>
<gene>
    <name evidence="1" type="ordered locus">RBRH_01926</name>
</gene>